<accession>A0A0F6YGV3</accession>
<reference evidence="2 3" key="1">
    <citation type="submission" date="2015-03" db="EMBL/GenBank/DDBJ databases">
        <title>Genome assembly of Sandaracinus amylolyticus DSM 53668.</title>
        <authorList>
            <person name="Sharma G."/>
            <person name="Subramanian S."/>
        </authorList>
    </citation>
    <scope>NUCLEOTIDE SEQUENCE [LARGE SCALE GENOMIC DNA]</scope>
    <source>
        <strain evidence="2 3">DSM 53668</strain>
    </source>
</reference>
<sequence>MKERVFLGVAVAALFGGLAVWAMVARRDRPDAELVASVMARPPAPPIGEPIAGDDASAATERRALERAMLGGLPLVRIVERADVGVLGLVLAGRDALGAWERLHEGVGESGRWPLVLGDGWAVRAHENATRTTADTPEAIVRRARSLDLDGWIATRLASSRPREGDWPEEIPDPVPVRSRVVRDALDLPVPEVAVALVPTRDPAEVPAWLAFGNWAGCPEPAVHVAMLARWRERYGAEVVALGADVIELRIARPPTDRDASMALAREQIAYAPELLADGTRSIAQIAASRIGAPTWTLRWPRTSR</sequence>
<dbReference type="RefSeq" id="WP_053232382.1">
    <property type="nucleotide sequence ID" value="NZ_CP011125.1"/>
</dbReference>
<dbReference type="AlphaFoldDB" id="A0A0F6YGV3"/>
<dbReference type="STRING" id="927083.DB32_002259"/>
<organism evidence="2 3">
    <name type="scientific">Sandaracinus amylolyticus</name>
    <dbReference type="NCBI Taxonomy" id="927083"/>
    <lineage>
        <taxon>Bacteria</taxon>
        <taxon>Pseudomonadati</taxon>
        <taxon>Myxococcota</taxon>
        <taxon>Polyangia</taxon>
        <taxon>Polyangiales</taxon>
        <taxon>Sandaracinaceae</taxon>
        <taxon>Sandaracinus</taxon>
    </lineage>
</organism>
<evidence type="ECO:0000313" key="3">
    <source>
        <dbReference type="Proteomes" id="UP000034883"/>
    </source>
</evidence>
<feature type="domain" description="DUF4253" evidence="1">
    <location>
        <begin position="195"/>
        <end position="300"/>
    </location>
</feature>
<name>A0A0F6YGV3_9BACT</name>
<proteinExistence type="predicted"/>
<dbReference type="InterPro" id="IPR025349">
    <property type="entry name" value="DUF4253"/>
</dbReference>
<evidence type="ECO:0000313" key="2">
    <source>
        <dbReference type="EMBL" id="AKF05110.1"/>
    </source>
</evidence>
<gene>
    <name evidence="2" type="ORF">DB32_002259</name>
</gene>
<dbReference type="OrthoDB" id="7594887at2"/>
<dbReference type="EMBL" id="CP011125">
    <property type="protein sequence ID" value="AKF05110.1"/>
    <property type="molecule type" value="Genomic_DNA"/>
</dbReference>
<dbReference type="KEGG" id="samy:DB32_002259"/>
<dbReference type="Proteomes" id="UP000034883">
    <property type="component" value="Chromosome"/>
</dbReference>
<evidence type="ECO:0000259" key="1">
    <source>
        <dbReference type="Pfam" id="PF14062"/>
    </source>
</evidence>
<keyword evidence="3" id="KW-1185">Reference proteome</keyword>
<dbReference type="Pfam" id="PF14062">
    <property type="entry name" value="DUF4253"/>
    <property type="match status" value="1"/>
</dbReference>
<protein>
    <recommendedName>
        <fullName evidence="1">DUF4253 domain-containing protein</fullName>
    </recommendedName>
</protein>